<evidence type="ECO:0000313" key="2">
    <source>
        <dbReference type="Proteomes" id="UP000286482"/>
    </source>
</evidence>
<accession>A0A420E781</accession>
<gene>
    <name evidence="1" type="ORF">DBZ36_17125</name>
</gene>
<dbReference type="Proteomes" id="UP000286482">
    <property type="component" value="Unassembled WGS sequence"/>
</dbReference>
<protein>
    <recommendedName>
        <fullName evidence="3">Sulfotransferase family protein</fullName>
    </recommendedName>
</protein>
<dbReference type="InterPro" id="IPR027417">
    <property type="entry name" value="P-loop_NTPase"/>
</dbReference>
<comment type="caution">
    <text evidence="1">The sequence shown here is derived from an EMBL/GenBank/DDBJ whole genome shotgun (WGS) entry which is preliminary data.</text>
</comment>
<keyword evidence="2" id="KW-1185">Reference proteome</keyword>
<reference evidence="1 2" key="1">
    <citation type="submission" date="2018-09" db="EMBL/GenBank/DDBJ databases">
        <authorList>
            <person name="Wang Z."/>
        </authorList>
    </citation>
    <scope>NUCLEOTIDE SEQUENCE [LARGE SCALE GENOMIC DNA]</scope>
    <source>
        <strain evidence="1 2">ALS 81</strain>
    </source>
</reference>
<proteinExistence type="predicted"/>
<dbReference type="AlphaFoldDB" id="A0A420E781"/>
<dbReference type="Gene3D" id="3.40.50.300">
    <property type="entry name" value="P-loop containing nucleotide triphosphate hydrolases"/>
    <property type="match status" value="1"/>
</dbReference>
<evidence type="ECO:0008006" key="3">
    <source>
        <dbReference type="Google" id="ProtNLM"/>
    </source>
</evidence>
<evidence type="ECO:0000313" key="1">
    <source>
        <dbReference type="EMBL" id="RKF14376.1"/>
    </source>
</evidence>
<dbReference type="SUPFAM" id="SSF52540">
    <property type="entry name" value="P-loop containing nucleoside triphosphate hydrolases"/>
    <property type="match status" value="1"/>
</dbReference>
<name>A0A420E781_9ALTE</name>
<dbReference type="EMBL" id="RAQO01000009">
    <property type="protein sequence ID" value="RKF14376.1"/>
    <property type="molecule type" value="Genomic_DNA"/>
</dbReference>
<organism evidence="1 2">
    <name type="scientific">Alginatibacterium sediminis</name>
    <dbReference type="NCBI Taxonomy" id="2164068"/>
    <lineage>
        <taxon>Bacteria</taxon>
        <taxon>Pseudomonadati</taxon>
        <taxon>Pseudomonadota</taxon>
        <taxon>Gammaproteobacteria</taxon>
        <taxon>Alteromonadales</taxon>
        <taxon>Alteromonadaceae</taxon>
        <taxon>Alginatibacterium</taxon>
    </lineage>
</organism>
<sequence>MEYASLGKQMELTKGKAVIVVGMHRSGTSALSGEISQFGIFMGKSLFAAQKGVNDKGFFENSRIVYFNDFLFDKMLSSWDDPMGYLRCQDFDFLPYIEAGRNLLRSEYSDHSVWGIKDPRLTMLLPFWKQVFELEGVEVCFLHMYRNPTEVIGSLSKRDGFSEQKSSMLWLNYNLTSFLACHSGRYVAISFDHLLSDPQATRNRISEAFDLQLEGNQTSFIDSELRRNNAHLAELDCPMATLAMNCFRAIETQDLAQIEACREEYLAYLKSVPPWFNEHYLEVKKSEVRHRVEFETAYNTWTWKITSVIRKLELKLRGIQGYKNTP</sequence>